<evidence type="ECO:0000256" key="2">
    <source>
        <dbReference type="ARBA" id="ARBA00022475"/>
    </source>
</evidence>
<proteinExistence type="predicted"/>
<keyword evidence="5 6" id="KW-0472">Membrane</keyword>
<name>A0ABV7WJ37_9MICO</name>
<organism evidence="7 8">
    <name type="scientific">Aquipuribacter hungaricus</name>
    <dbReference type="NCBI Taxonomy" id="545624"/>
    <lineage>
        <taxon>Bacteria</taxon>
        <taxon>Bacillati</taxon>
        <taxon>Actinomycetota</taxon>
        <taxon>Actinomycetes</taxon>
        <taxon>Micrococcales</taxon>
        <taxon>Intrasporangiaceae</taxon>
        <taxon>Aquipuribacter</taxon>
    </lineage>
</organism>
<keyword evidence="8" id="KW-1185">Reference proteome</keyword>
<feature type="transmembrane region" description="Helical" evidence="6">
    <location>
        <begin position="259"/>
        <end position="287"/>
    </location>
</feature>
<dbReference type="PANTHER" id="PTHR40277:SF1">
    <property type="entry name" value="BLL5419 PROTEIN"/>
    <property type="match status" value="1"/>
</dbReference>
<feature type="transmembrane region" description="Helical" evidence="6">
    <location>
        <begin position="230"/>
        <end position="252"/>
    </location>
</feature>
<sequence>MRPGTRRVLGWVLRAAVSALVLAAVAVAVGGQALRDGTAVLSPGPVLLAVALGLGFRALAAARWLVVARALGAPLGPLQAWAEYLRSELLNQVLPGAVLGDVDRARRHGKDVGLLPAARAVALERVVGHAVLVLAVVVVLLRRPDLLGAADGADGRTVAVLVVAGAVAVLVGVLLWQPWRRTGGARGLPPALVPALLAAAGLSVGVLACAVTLFVVAARATGTVAPLGDVVPAVLVVLVLAGVPLTVAGWGAREAGAALCFAAVGLPAAAGVSAAVGFGLLSAVAALPGLVPLLLPRLPSPAGTQPAGAAAIT</sequence>
<gene>
    <name evidence="7" type="ORF">ACFOLH_15805</name>
</gene>
<evidence type="ECO:0000256" key="6">
    <source>
        <dbReference type="SAM" id="Phobius"/>
    </source>
</evidence>
<feature type="transmembrane region" description="Helical" evidence="6">
    <location>
        <begin position="126"/>
        <end position="143"/>
    </location>
</feature>
<dbReference type="Pfam" id="PF03706">
    <property type="entry name" value="LPG_synthase_TM"/>
    <property type="match status" value="1"/>
</dbReference>
<evidence type="ECO:0000256" key="3">
    <source>
        <dbReference type="ARBA" id="ARBA00022692"/>
    </source>
</evidence>
<feature type="transmembrane region" description="Helical" evidence="6">
    <location>
        <begin position="191"/>
        <end position="218"/>
    </location>
</feature>
<reference evidence="8" key="1">
    <citation type="journal article" date="2019" name="Int. J. Syst. Evol. Microbiol.">
        <title>The Global Catalogue of Microorganisms (GCM) 10K type strain sequencing project: providing services to taxonomists for standard genome sequencing and annotation.</title>
        <authorList>
            <consortium name="The Broad Institute Genomics Platform"/>
            <consortium name="The Broad Institute Genome Sequencing Center for Infectious Disease"/>
            <person name="Wu L."/>
            <person name="Ma J."/>
        </authorList>
    </citation>
    <scope>NUCLEOTIDE SEQUENCE [LARGE SCALE GENOMIC DNA]</scope>
    <source>
        <strain evidence="8">NCAIM B.02333</strain>
    </source>
</reference>
<dbReference type="EMBL" id="JBHRWW010000013">
    <property type="protein sequence ID" value="MFC3689814.1"/>
    <property type="molecule type" value="Genomic_DNA"/>
</dbReference>
<comment type="subcellular location">
    <subcellularLocation>
        <location evidence="1">Cell membrane</location>
        <topology evidence="1">Multi-pass membrane protein</topology>
    </subcellularLocation>
</comment>
<feature type="transmembrane region" description="Helical" evidence="6">
    <location>
        <begin position="46"/>
        <end position="66"/>
    </location>
</feature>
<accession>A0ABV7WJ37</accession>
<keyword evidence="2" id="KW-1003">Cell membrane</keyword>
<keyword evidence="3 6" id="KW-0812">Transmembrane</keyword>
<comment type="caution">
    <text evidence="7">The sequence shown here is derived from an EMBL/GenBank/DDBJ whole genome shotgun (WGS) entry which is preliminary data.</text>
</comment>
<dbReference type="InterPro" id="IPR022791">
    <property type="entry name" value="L-PG_synthase/AglD"/>
</dbReference>
<evidence type="ECO:0000313" key="7">
    <source>
        <dbReference type="EMBL" id="MFC3689814.1"/>
    </source>
</evidence>
<evidence type="ECO:0000256" key="1">
    <source>
        <dbReference type="ARBA" id="ARBA00004651"/>
    </source>
</evidence>
<keyword evidence="4 6" id="KW-1133">Transmembrane helix</keyword>
<evidence type="ECO:0000256" key="4">
    <source>
        <dbReference type="ARBA" id="ARBA00022989"/>
    </source>
</evidence>
<dbReference type="RefSeq" id="WP_376983927.1">
    <property type="nucleotide sequence ID" value="NZ_JBHRWW010000013.1"/>
</dbReference>
<evidence type="ECO:0000256" key="5">
    <source>
        <dbReference type="ARBA" id="ARBA00023136"/>
    </source>
</evidence>
<dbReference type="Proteomes" id="UP001595685">
    <property type="component" value="Unassembled WGS sequence"/>
</dbReference>
<feature type="transmembrane region" description="Helical" evidence="6">
    <location>
        <begin position="158"/>
        <end position="179"/>
    </location>
</feature>
<dbReference type="PANTHER" id="PTHR40277">
    <property type="entry name" value="BLL5419 PROTEIN"/>
    <property type="match status" value="1"/>
</dbReference>
<protein>
    <submittedName>
        <fullName evidence="7">Lysylphosphatidylglycerol synthase domain-containing protein</fullName>
    </submittedName>
</protein>
<feature type="transmembrane region" description="Helical" evidence="6">
    <location>
        <begin position="12"/>
        <end position="34"/>
    </location>
</feature>
<evidence type="ECO:0000313" key="8">
    <source>
        <dbReference type="Proteomes" id="UP001595685"/>
    </source>
</evidence>